<evidence type="ECO:0000259" key="1">
    <source>
        <dbReference type="PROSITE" id="PS50309"/>
    </source>
</evidence>
<gene>
    <name evidence="3" type="primary">20213878</name>
    <name evidence="2" type="ORF">HELRODRAFT_66174</name>
</gene>
<dbReference type="CTD" id="20213878"/>
<dbReference type="eggNOG" id="KOG3757">
    <property type="taxonomic scope" value="Eukaryota"/>
</dbReference>
<dbReference type="HOGENOM" id="CLU_162413_1_0_1"/>
<dbReference type="PANTHER" id="PTHR23004:SF11">
    <property type="entry name" value="PROTEIN RPI-1"/>
    <property type="match status" value="1"/>
</dbReference>
<sequence length="92" mass="10175">MTNSHVNANFSKRLRIFKNGDDSFGGKQIVISQRATKSWDAFLAQVTNQLDSNVAVRSIHTPVNGTAITSMDQLSDKLDYVAVTTGTFRKLK</sequence>
<reference evidence="4" key="1">
    <citation type="submission" date="2012-12" db="EMBL/GenBank/DDBJ databases">
        <authorList>
            <person name="Hellsten U."/>
            <person name="Grimwood J."/>
            <person name="Chapman J.A."/>
            <person name="Shapiro H."/>
            <person name="Aerts A."/>
            <person name="Otillar R.P."/>
            <person name="Terry A.Y."/>
            <person name="Boore J.L."/>
            <person name="Simakov O."/>
            <person name="Marletaz F."/>
            <person name="Cho S.-J."/>
            <person name="Edsinger-Gonzales E."/>
            <person name="Havlak P."/>
            <person name="Kuo D.-H."/>
            <person name="Larsson T."/>
            <person name="Lv J."/>
            <person name="Arendt D."/>
            <person name="Savage R."/>
            <person name="Osoegawa K."/>
            <person name="de Jong P."/>
            <person name="Lindberg D.R."/>
            <person name="Seaver E.C."/>
            <person name="Weisblat D.A."/>
            <person name="Putnam N.H."/>
            <person name="Grigoriev I.V."/>
            <person name="Rokhsar D.S."/>
        </authorList>
    </citation>
    <scope>NUCLEOTIDE SEQUENCE</scope>
</reference>
<dbReference type="GeneID" id="20213878"/>
<evidence type="ECO:0000313" key="2">
    <source>
        <dbReference type="EMBL" id="ESO02140.1"/>
    </source>
</evidence>
<feature type="domain" description="Doublecortin" evidence="1">
    <location>
        <begin position="12"/>
        <end position="92"/>
    </location>
</feature>
<dbReference type="EnsemblMetazoa" id="HelroT66174">
    <property type="protein sequence ID" value="HelroP66174"/>
    <property type="gene ID" value="HelroG66174"/>
</dbReference>
<dbReference type="RefSeq" id="XP_009019548.1">
    <property type="nucleotide sequence ID" value="XM_009021300.1"/>
</dbReference>
<dbReference type="InterPro" id="IPR003533">
    <property type="entry name" value="Doublecortin_dom"/>
</dbReference>
<dbReference type="EMBL" id="KB096742">
    <property type="protein sequence ID" value="ESO02140.1"/>
    <property type="molecule type" value="Genomic_DNA"/>
</dbReference>
<dbReference type="PANTHER" id="PTHR23004">
    <property type="entry name" value="DOUBLECORTIN DOMAIN CONTAINING 2"/>
    <property type="match status" value="1"/>
</dbReference>
<dbReference type="OrthoDB" id="1738954at2759"/>
<name>T1FYI0_HELRO</name>
<dbReference type="OMA" id="QDMASIQ"/>
<evidence type="ECO:0000313" key="3">
    <source>
        <dbReference type="EnsemblMetazoa" id="HelroP66174"/>
    </source>
</evidence>
<dbReference type="PROSITE" id="PS50309">
    <property type="entry name" value="DC"/>
    <property type="match status" value="1"/>
</dbReference>
<dbReference type="InterPro" id="IPR036572">
    <property type="entry name" value="Doublecortin_dom_sf"/>
</dbReference>
<evidence type="ECO:0000313" key="4">
    <source>
        <dbReference type="Proteomes" id="UP000015101"/>
    </source>
</evidence>
<dbReference type="SUPFAM" id="SSF89837">
    <property type="entry name" value="Doublecortin (DC)"/>
    <property type="match status" value="1"/>
</dbReference>
<dbReference type="KEGG" id="hro:HELRODRAFT_66174"/>
<dbReference type="InParanoid" id="T1FYI0"/>
<proteinExistence type="predicted"/>
<organism evidence="3 4">
    <name type="scientific">Helobdella robusta</name>
    <name type="common">Californian leech</name>
    <dbReference type="NCBI Taxonomy" id="6412"/>
    <lineage>
        <taxon>Eukaryota</taxon>
        <taxon>Metazoa</taxon>
        <taxon>Spiralia</taxon>
        <taxon>Lophotrochozoa</taxon>
        <taxon>Annelida</taxon>
        <taxon>Clitellata</taxon>
        <taxon>Hirudinea</taxon>
        <taxon>Rhynchobdellida</taxon>
        <taxon>Glossiphoniidae</taxon>
        <taxon>Helobdella</taxon>
    </lineage>
</organism>
<dbReference type="Gene3D" id="3.10.20.230">
    <property type="entry name" value="Doublecortin domain"/>
    <property type="match status" value="1"/>
</dbReference>
<dbReference type="SMART" id="SM00537">
    <property type="entry name" value="DCX"/>
    <property type="match status" value="1"/>
</dbReference>
<keyword evidence="4" id="KW-1185">Reference proteome</keyword>
<accession>T1FYI0</accession>
<protein>
    <recommendedName>
        <fullName evidence="1">Doublecortin domain-containing protein</fullName>
    </recommendedName>
</protein>
<dbReference type="Proteomes" id="UP000015101">
    <property type="component" value="Unassembled WGS sequence"/>
</dbReference>
<reference evidence="3" key="3">
    <citation type="submission" date="2015-06" db="UniProtKB">
        <authorList>
            <consortium name="EnsemblMetazoa"/>
        </authorList>
    </citation>
    <scope>IDENTIFICATION</scope>
</reference>
<dbReference type="EMBL" id="AMQM01000806">
    <property type="status" value="NOT_ANNOTATED_CDS"/>
    <property type="molecule type" value="Genomic_DNA"/>
</dbReference>
<reference evidence="2 4" key="2">
    <citation type="journal article" date="2013" name="Nature">
        <title>Insights into bilaterian evolution from three spiralian genomes.</title>
        <authorList>
            <person name="Simakov O."/>
            <person name="Marletaz F."/>
            <person name="Cho S.J."/>
            <person name="Edsinger-Gonzales E."/>
            <person name="Havlak P."/>
            <person name="Hellsten U."/>
            <person name="Kuo D.H."/>
            <person name="Larsson T."/>
            <person name="Lv J."/>
            <person name="Arendt D."/>
            <person name="Savage R."/>
            <person name="Osoegawa K."/>
            <person name="de Jong P."/>
            <person name="Grimwood J."/>
            <person name="Chapman J.A."/>
            <person name="Shapiro H."/>
            <person name="Aerts A."/>
            <person name="Otillar R.P."/>
            <person name="Terry A.Y."/>
            <person name="Boore J.L."/>
            <person name="Grigoriev I.V."/>
            <person name="Lindberg D.R."/>
            <person name="Seaver E.C."/>
            <person name="Weisblat D.A."/>
            <person name="Putnam N.H."/>
            <person name="Rokhsar D.S."/>
        </authorList>
    </citation>
    <scope>NUCLEOTIDE SEQUENCE</scope>
</reference>
<dbReference type="Pfam" id="PF03607">
    <property type="entry name" value="DCX"/>
    <property type="match status" value="1"/>
</dbReference>
<dbReference type="GO" id="GO:0035556">
    <property type="term" value="P:intracellular signal transduction"/>
    <property type="evidence" value="ECO:0007669"/>
    <property type="project" value="InterPro"/>
</dbReference>
<dbReference type="AlphaFoldDB" id="T1FYI0"/>